<reference evidence="1" key="2">
    <citation type="submission" date="2024-06" db="EMBL/GenBank/DDBJ databases">
        <title>Novel bacteriophage MK21 infecting Xanthomonas citri.</title>
        <authorList>
            <person name="Song S.-H."/>
            <person name="Lee A.H."/>
            <person name="Choi K.-M."/>
            <person name="Oh D."/>
            <person name="Park J.-G."/>
        </authorList>
    </citation>
    <scope>NUCLEOTIDE SEQUENCE</scope>
</reference>
<organism evidence="1">
    <name type="scientific">Xanthomonas phage MK21</name>
    <dbReference type="NCBI Taxonomy" id="3148942"/>
    <lineage>
        <taxon>Viruses</taxon>
        <taxon>Duplodnaviria</taxon>
        <taxon>Heunggongvirae</taxon>
        <taxon>Uroviricota</taxon>
        <taxon>Caudoviricetes</taxon>
    </lineage>
</organism>
<dbReference type="EMBL" id="PP780467">
    <property type="protein sequence ID" value="XBN74699.1"/>
    <property type="molecule type" value="Genomic_DNA"/>
</dbReference>
<protein>
    <submittedName>
        <fullName evidence="1">Uncharacterized protein</fullName>
    </submittedName>
</protein>
<sequence>MSRISFHKQTTLRDWFMPLLLREVGVLYIGPFRIKYSKK</sequence>
<proteinExistence type="predicted"/>
<accession>A0AAU7J8I1</accession>
<evidence type="ECO:0000313" key="1">
    <source>
        <dbReference type="EMBL" id="XBN74699.1"/>
    </source>
</evidence>
<name>A0AAU7J8I1_9CAUD</name>
<reference evidence="1" key="1">
    <citation type="submission" date="2024-05" db="EMBL/GenBank/DDBJ databases">
        <authorList>
            <person name="Kwon M."/>
            <person name="Moon K."/>
        </authorList>
    </citation>
    <scope>NUCLEOTIDE SEQUENCE</scope>
</reference>